<name>A0A1D8AE10_9SPHN</name>
<keyword evidence="1" id="KW-0614">Plasmid</keyword>
<reference evidence="2" key="1">
    <citation type="journal article" date="2017" name="J. Biotechnol.">
        <title>Complete genome sequence of Novosphingobium resinovorum SA1, a versatile xenobiotic-degrading bacterium capable of utilizing sulfanilic acid.</title>
        <authorList>
            <person name="Hegedus B."/>
            <person name="Kos P.B."/>
            <person name="Balint B."/>
            <person name="Maroti G."/>
            <person name="Gan H.M."/>
            <person name="Perei K."/>
            <person name="Rakhely G."/>
        </authorList>
    </citation>
    <scope>NUCLEOTIDE SEQUENCE [LARGE SCALE GENOMIC DNA]</scope>
    <source>
        <strain evidence="2">SA1</strain>
    </source>
</reference>
<protein>
    <recommendedName>
        <fullName evidence="3">Plasmid encoded RepA protein</fullName>
    </recommendedName>
</protein>
<dbReference type="AlphaFoldDB" id="A0A1D8AE10"/>
<evidence type="ECO:0000313" key="2">
    <source>
        <dbReference type="Proteomes" id="UP000094626"/>
    </source>
</evidence>
<gene>
    <name evidence="1" type="ORF">BES08_25670</name>
</gene>
<dbReference type="Pfam" id="PF04796">
    <property type="entry name" value="RepA_C"/>
    <property type="match status" value="1"/>
</dbReference>
<dbReference type="Proteomes" id="UP000094626">
    <property type="component" value="Plasmid pSA2"/>
</dbReference>
<organism evidence="1 2">
    <name type="scientific">Novosphingobium resinovorum</name>
    <dbReference type="NCBI Taxonomy" id="158500"/>
    <lineage>
        <taxon>Bacteria</taxon>
        <taxon>Pseudomonadati</taxon>
        <taxon>Pseudomonadota</taxon>
        <taxon>Alphaproteobacteria</taxon>
        <taxon>Sphingomonadales</taxon>
        <taxon>Sphingomonadaceae</taxon>
        <taxon>Novosphingobium</taxon>
    </lineage>
</organism>
<proteinExistence type="predicted"/>
<keyword evidence="2" id="KW-1185">Reference proteome</keyword>
<evidence type="ECO:0000313" key="1">
    <source>
        <dbReference type="EMBL" id="AOR80295.1"/>
    </source>
</evidence>
<geneLocation type="plasmid" evidence="1 2">
    <name>pSA2</name>
</geneLocation>
<sequence>MARRKTGESDAQIMLPLGAQFVEALKHSPVADVRALADTPDAKRIFDAVHYVMEEESLPNFMHSALCAMSLPVKAPKDQSAPVIRRDGNISLIIQPMERQEPIGPNGEFVAVNRGVPYGRHARLIMIYIMTEAVRTRTREIYLGSSFSSWLRRMGITNTSSGGKRGTRTSVQDQIDRILNCQWTIRWDESAPPAGKGKKGEKVPSEQMRAFAVNDMRIVNRYAGLRTGEGTFVSHFVLSEEFYGELLKHSVPFNERAIVALKDSATKLDLYTWLAYRLPRIPQGTEVRLNWADLAKHLGNQSSTMTKFRQSVRAAWDEVSGVYQQARHSVDMSDLIIRLRYAEKPTKGMLLIQGEKRGARKLAQAAPEDAGLLRLHSSDKPKPVMSGPAIRFPKSGALEFAEPELYRIGRDFGSNNSVTVMADAFRKLLGNEIDSLEGDQLKDRWKRYVEKWPKPA</sequence>
<dbReference type="EMBL" id="CP017077">
    <property type="protein sequence ID" value="AOR80295.1"/>
    <property type="molecule type" value="Genomic_DNA"/>
</dbReference>
<accession>A0A1D8AE10</accession>
<dbReference type="KEGG" id="nre:BES08_25670"/>
<evidence type="ECO:0008006" key="3">
    <source>
        <dbReference type="Google" id="ProtNLM"/>
    </source>
</evidence>
<dbReference type="InterPro" id="IPR006881">
    <property type="entry name" value="RepA_C"/>
</dbReference>